<dbReference type="AlphaFoldDB" id="A0A955L0C2"/>
<name>A0A955L0C2_9BACT</name>
<evidence type="ECO:0000313" key="1">
    <source>
        <dbReference type="EMBL" id="MCA9379923.1"/>
    </source>
</evidence>
<gene>
    <name evidence="1" type="ORF">KC675_01960</name>
</gene>
<reference evidence="1" key="2">
    <citation type="journal article" date="2021" name="Microbiome">
        <title>Successional dynamics and alternative stable states in a saline activated sludge microbial community over 9 years.</title>
        <authorList>
            <person name="Wang Y."/>
            <person name="Ye J."/>
            <person name="Ju F."/>
            <person name="Liu L."/>
            <person name="Boyd J.A."/>
            <person name="Deng Y."/>
            <person name="Parks D.H."/>
            <person name="Jiang X."/>
            <person name="Yin X."/>
            <person name="Woodcroft B.J."/>
            <person name="Tyson G.W."/>
            <person name="Hugenholtz P."/>
            <person name="Polz M.F."/>
            <person name="Zhang T."/>
        </authorList>
    </citation>
    <scope>NUCLEOTIDE SEQUENCE</scope>
    <source>
        <strain evidence="1">HKST-UBA15</strain>
    </source>
</reference>
<proteinExistence type="predicted"/>
<dbReference type="Proteomes" id="UP000745577">
    <property type="component" value="Unassembled WGS sequence"/>
</dbReference>
<feature type="non-terminal residue" evidence="1">
    <location>
        <position position="1016"/>
    </location>
</feature>
<organism evidence="1 2">
    <name type="scientific">Candidatus Dojkabacteria bacterium</name>
    <dbReference type="NCBI Taxonomy" id="2099670"/>
    <lineage>
        <taxon>Bacteria</taxon>
        <taxon>Candidatus Dojkabacteria</taxon>
    </lineage>
</organism>
<reference evidence="1" key="1">
    <citation type="submission" date="2020-04" db="EMBL/GenBank/DDBJ databases">
        <authorList>
            <person name="Zhang T."/>
        </authorList>
    </citation>
    <scope>NUCLEOTIDE SEQUENCE</scope>
    <source>
        <strain evidence="1">HKST-UBA15</strain>
    </source>
</reference>
<dbReference type="EMBL" id="JAGQLL010000018">
    <property type="protein sequence ID" value="MCA9379923.1"/>
    <property type="molecule type" value="Genomic_DNA"/>
</dbReference>
<sequence>MAQTFLSVTKKFLTKNLPIYSKFIIRTTIEFSRSVFSQYKTFRVKFEEDHIGKIINIKRRFRKFKIQLKAKSKKNEKIKKLRNLEFKRLLIKPSIKLKSGVNKSILIKERFNSGLNLIRMKSFYTNRVLPILRSLTKVVNNNYYLSLEYLKRGYKLLDKTIHSSNFNKFIILVFFIFGAFIVEDQLDRIKITQKVPGDEKAVNINATSNTDLVFEYDYELTTKTKILKYIIHPALASDENQPQLVLTDYDGKKHNPEFVVDREGEESFSVRIAQNKIPPGAYEALLEVYKDGVYYQQGKIFTYGVLSINTNKATFTPGEEITLNMGALKNDGHTICDADLELKITSPSGKQSSPVVTQSGFCERDNVTNVPDYLASHKAEEVGRHKMTLVNKDNGYQIEDFYEVQAEVPYSIERKGPSRIYPFVAYPMEIIVTANQDFTGKIIEKVPKGFLIKGMETSSEDDWQTLTWDVDLKNGEDATYTYFFDAPDISPFLYLTGPLEIGDYQEVRMWQIASDADGSGTNVVVPTGVLVSSTDQTFTFTYDPSELFNSGELAIKVPTSRGWSTPQGSAGTAGYTTVSGSGNTTIGEVLVSGDSTSQGVWTLTEDDSDMCNTTASPFVDTTTKKEGSGAIQCNNSGSAAPDDTDTFSFDATAQNWSSYTQISFWLRSTKALTSAAGIDFGYDNNAAFGSPTAIFDTGTVSANTWTYFVFDMTGTRTAITAFGLICDTTGCDSNTFWLDEVMVGPSSPTFVANGPDVDIRARFIDLASTDTVTVTYGAGGGTSGADVPVTSGLDEFTTRTRFDAGGTLTNISSHPTVNVENPSINISGSCKQDDQTTNCTDTGTIKVAINGSIQAQVQNTVAGTWTISGITSPNSGDVVTVFIDGAGEADEAVAVTTYDGSGNVEGMELIEQRMTIGNNDNRTISNVDLAAYDNGVSGDEDIFHEIDGSNDLTMIEASKPLAELYIKTGNTYRPASDNTGNVTVNDFEIPSGAIFTSDANTITIKGDSTPFVVGGT</sequence>
<evidence type="ECO:0000313" key="2">
    <source>
        <dbReference type="Proteomes" id="UP000745577"/>
    </source>
</evidence>
<comment type="caution">
    <text evidence="1">The sequence shown here is derived from an EMBL/GenBank/DDBJ whole genome shotgun (WGS) entry which is preliminary data.</text>
</comment>
<accession>A0A955L0C2</accession>
<protein>
    <submittedName>
        <fullName evidence="1">Uncharacterized protein</fullName>
    </submittedName>
</protein>